<accession>A0A9X2EGQ0</accession>
<keyword evidence="1" id="KW-0732">Signal</keyword>
<evidence type="ECO:0000313" key="2">
    <source>
        <dbReference type="EMBL" id="MCM8557700.1"/>
    </source>
</evidence>
<name>A0A9X2EGQ0_9SPHN</name>
<dbReference type="Proteomes" id="UP001155128">
    <property type="component" value="Unassembled WGS sequence"/>
</dbReference>
<feature type="chain" id="PRO_5040955409" description="Secreted protein" evidence="1">
    <location>
        <begin position="29"/>
        <end position="137"/>
    </location>
</feature>
<sequence length="137" mass="14967">MKSKFLTLAGAALGTVGAAAMIAGPATAQDQPRRNIIEVVVFGDDPCPRSTEDEVVICARKDESERYRIPEELRDTGSRQSRQSWVANARYLETVNETGISRCSPVGPAGAIGCLNTFIEQGRIDREDLEERESVPE</sequence>
<feature type="signal peptide" evidence="1">
    <location>
        <begin position="1"/>
        <end position="28"/>
    </location>
</feature>
<reference evidence="2" key="1">
    <citation type="submission" date="2022-06" db="EMBL/GenBank/DDBJ databases">
        <title>Sphingomicrobium sedimins sp. nov., a marine bacterium isolated from tidal flat.</title>
        <authorList>
            <person name="Kim C.-H."/>
            <person name="Yoo Y."/>
            <person name="Kim J.-J."/>
        </authorList>
    </citation>
    <scope>NUCLEOTIDE SEQUENCE</scope>
    <source>
        <strain evidence="2">GRR-S6-50</strain>
    </source>
</reference>
<gene>
    <name evidence="2" type="ORF">NDO55_07690</name>
</gene>
<dbReference type="AlphaFoldDB" id="A0A9X2EGQ0"/>
<dbReference type="EMBL" id="JAMSHT010000001">
    <property type="protein sequence ID" value="MCM8557700.1"/>
    <property type="molecule type" value="Genomic_DNA"/>
</dbReference>
<protein>
    <recommendedName>
        <fullName evidence="4">Secreted protein</fullName>
    </recommendedName>
</protein>
<comment type="caution">
    <text evidence="2">The sequence shown here is derived from an EMBL/GenBank/DDBJ whole genome shotgun (WGS) entry which is preliminary data.</text>
</comment>
<organism evidence="2 3">
    <name type="scientific">Sphingomicrobium sediminis</name>
    <dbReference type="NCBI Taxonomy" id="2950949"/>
    <lineage>
        <taxon>Bacteria</taxon>
        <taxon>Pseudomonadati</taxon>
        <taxon>Pseudomonadota</taxon>
        <taxon>Alphaproteobacteria</taxon>
        <taxon>Sphingomonadales</taxon>
        <taxon>Sphingomonadaceae</taxon>
        <taxon>Sphingomicrobium</taxon>
    </lineage>
</organism>
<evidence type="ECO:0008006" key="4">
    <source>
        <dbReference type="Google" id="ProtNLM"/>
    </source>
</evidence>
<dbReference type="RefSeq" id="WP_252113988.1">
    <property type="nucleotide sequence ID" value="NZ_JAMSHT010000001.1"/>
</dbReference>
<proteinExistence type="predicted"/>
<evidence type="ECO:0000256" key="1">
    <source>
        <dbReference type="SAM" id="SignalP"/>
    </source>
</evidence>
<keyword evidence="3" id="KW-1185">Reference proteome</keyword>
<evidence type="ECO:0000313" key="3">
    <source>
        <dbReference type="Proteomes" id="UP001155128"/>
    </source>
</evidence>